<dbReference type="SUPFAM" id="SSF63411">
    <property type="entry name" value="LuxS/MPP-like metallohydrolase"/>
    <property type="match status" value="3"/>
</dbReference>
<keyword evidence="6" id="KW-1185">Reference proteome</keyword>
<evidence type="ECO:0000313" key="5">
    <source>
        <dbReference type="EMBL" id="KAJ3261753.1"/>
    </source>
</evidence>
<evidence type="ECO:0000259" key="2">
    <source>
        <dbReference type="Pfam" id="PF05193"/>
    </source>
</evidence>
<dbReference type="GO" id="GO:0046872">
    <property type="term" value="F:metal ion binding"/>
    <property type="evidence" value="ECO:0007669"/>
    <property type="project" value="UniProtKB-KW"/>
</dbReference>
<dbReference type="Gene3D" id="3.30.830.10">
    <property type="entry name" value="Metalloenzyme, LuxS/M16 peptidase-like"/>
    <property type="match status" value="3"/>
</dbReference>
<dbReference type="InterPro" id="IPR032632">
    <property type="entry name" value="Peptidase_M16_M"/>
</dbReference>
<feature type="domain" description="Peptidase M16 C-terminal" evidence="2">
    <location>
        <begin position="8"/>
        <end position="118"/>
    </location>
</feature>
<evidence type="ECO:0000259" key="4">
    <source>
        <dbReference type="Pfam" id="PF22456"/>
    </source>
</evidence>
<protein>
    <submittedName>
        <fullName evidence="5">Uncharacterized protein</fullName>
    </submittedName>
</protein>
<dbReference type="InterPro" id="IPR007863">
    <property type="entry name" value="Peptidase_M16_C"/>
</dbReference>
<dbReference type="AlphaFoldDB" id="A0AAD5UM13"/>
<evidence type="ECO:0000313" key="6">
    <source>
        <dbReference type="Proteomes" id="UP001210925"/>
    </source>
</evidence>
<gene>
    <name evidence="5" type="ORF">HK103_004704</name>
</gene>
<dbReference type="InterPro" id="IPR054734">
    <property type="entry name" value="PqqF-like_C_4"/>
</dbReference>
<feature type="domain" description="Coenzyme PQQ synthesis protein F-like C-terminal lobe" evidence="4">
    <location>
        <begin position="508"/>
        <end position="574"/>
    </location>
</feature>
<dbReference type="EMBL" id="JADGKB010000004">
    <property type="protein sequence ID" value="KAJ3261753.1"/>
    <property type="molecule type" value="Genomic_DNA"/>
</dbReference>
<dbReference type="PANTHER" id="PTHR43690">
    <property type="entry name" value="NARDILYSIN"/>
    <property type="match status" value="1"/>
</dbReference>
<dbReference type="Pfam" id="PF16187">
    <property type="entry name" value="Peptidase_M16_M"/>
    <property type="match status" value="1"/>
</dbReference>
<sequence>MELFPDLKGKVVWIEPLKNLKELSIVWEIPFEYCDITSKPASLLSFVLGHEGEHSLLSSLKKLDLVEGITAGQQIVGQKNVLYEISVMLTEKGLVRWKSVVEKIMSAIESLKTCDFPKYIYTERNLMSKIAYEYQQRSPTIATSYAKAMRRESLETFPMYSFNIDRFDDVAIKNLLYSLTVDKAFVEIMANNSPHTLDRKEKWMGAKYTVFSYNNTLAQPTPNEVKYPKPNTLVPTKLDVLVHPAIQAIPTKIYENSGATMYYLSDSEFRIPKSEFVFTIKTPLIRPNDPRTVCLASLYTRFVAEKLNELSYNASLAGLHYSIWIDDNTGIGISVDGYSQNLKLLLEEVLLVLKNPELSESKFGLFKASLSRRYNNYVKNSPLQQANESFYKLVIDQYVTGKELALALENISLNDLQDFTERIYEKRIIEAFAGGNCTQSESLEMLNLVLSRLEGNQCDPLAVTDAKLLPYNETVIKPINLQVNGNAVVWSQYVGKKSDKVRCDWEIFSKLIKEPFYSSLRTQQQTGYIVSSGAIQIDKQFLLTAYIQSNTYSAQDLYDRIEDFHNDFLLNIDTEVNRHRFGNRNSNLESIRESCLKRLRSPFDQLSAKNDYYYHMAFKENQDFGALQRRIAIFEGYQFADVIEFAQKLLRDNRKSSILASGKEQL</sequence>
<evidence type="ECO:0000259" key="3">
    <source>
        <dbReference type="Pfam" id="PF16187"/>
    </source>
</evidence>
<dbReference type="InterPro" id="IPR050626">
    <property type="entry name" value="Peptidase_M16"/>
</dbReference>
<accession>A0AAD5UM13</accession>
<reference evidence="5" key="1">
    <citation type="submission" date="2020-05" db="EMBL/GenBank/DDBJ databases">
        <title>Phylogenomic resolution of chytrid fungi.</title>
        <authorList>
            <person name="Stajich J.E."/>
            <person name="Amses K."/>
            <person name="Simmons R."/>
            <person name="Seto K."/>
            <person name="Myers J."/>
            <person name="Bonds A."/>
            <person name="Quandt C.A."/>
            <person name="Barry K."/>
            <person name="Liu P."/>
            <person name="Grigoriev I."/>
            <person name="Longcore J.E."/>
            <person name="James T.Y."/>
        </authorList>
    </citation>
    <scope>NUCLEOTIDE SEQUENCE</scope>
    <source>
        <strain evidence="5">PLAUS21</strain>
    </source>
</reference>
<organism evidence="5 6">
    <name type="scientific">Boothiomyces macroporosus</name>
    <dbReference type="NCBI Taxonomy" id="261099"/>
    <lineage>
        <taxon>Eukaryota</taxon>
        <taxon>Fungi</taxon>
        <taxon>Fungi incertae sedis</taxon>
        <taxon>Chytridiomycota</taxon>
        <taxon>Chytridiomycota incertae sedis</taxon>
        <taxon>Chytridiomycetes</taxon>
        <taxon>Rhizophydiales</taxon>
        <taxon>Terramycetaceae</taxon>
        <taxon>Boothiomyces</taxon>
    </lineage>
</organism>
<feature type="domain" description="Peptidase M16 middle/third" evidence="3">
    <location>
        <begin position="133"/>
        <end position="404"/>
    </location>
</feature>
<evidence type="ECO:0000256" key="1">
    <source>
        <dbReference type="ARBA" id="ARBA00022723"/>
    </source>
</evidence>
<dbReference type="InterPro" id="IPR011249">
    <property type="entry name" value="Metalloenz_LuxS/M16"/>
</dbReference>
<proteinExistence type="predicted"/>
<dbReference type="Proteomes" id="UP001210925">
    <property type="component" value="Unassembled WGS sequence"/>
</dbReference>
<comment type="caution">
    <text evidence="5">The sequence shown here is derived from an EMBL/GenBank/DDBJ whole genome shotgun (WGS) entry which is preliminary data.</text>
</comment>
<dbReference type="Pfam" id="PF22456">
    <property type="entry name" value="PqqF-like_C_4"/>
    <property type="match status" value="1"/>
</dbReference>
<dbReference type="Pfam" id="PF05193">
    <property type="entry name" value="Peptidase_M16_C"/>
    <property type="match status" value="1"/>
</dbReference>
<name>A0AAD5UM13_9FUNG</name>
<dbReference type="PANTHER" id="PTHR43690:SF18">
    <property type="entry name" value="INSULIN-DEGRADING ENZYME-RELATED"/>
    <property type="match status" value="1"/>
</dbReference>
<keyword evidence="1" id="KW-0479">Metal-binding</keyword>